<evidence type="ECO:0000256" key="2">
    <source>
        <dbReference type="SAM" id="MobiDB-lite"/>
    </source>
</evidence>
<evidence type="ECO:0000313" key="3">
    <source>
        <dbReference type="EMBL" id="GBE61018.1"/>
    </source>
</evidence>
<feature type="compositionally biased region" description="Pro residues" evidence="2">
    <location>
        <begin position="926"/>
        <end position="937"/>
    </location>
</feature>
<evidence type="ECO:0000256" key="1">
    <source>
        <dbReference type="SAM" id="Coils"/>
    </source>
</evidence>
<feature type="compositionally biased region" description="Low complexity" evidence="2">
    <location>
        <begin position="588"/>
        <end position="599"/>
    </location>
</feature>
<dbReference type="RefSeq" id="XP_028867261.1">
    <property type="nucleotide sequence ID" value="XM_029011428.1"/>
</dbReference>
<proteinExistence type="predicted"/>
<feature type="coiled-coil region" evidence="1">
    <location>
        <begin position="1196"/>
        <end position="1223"/>
    </location>
</feature>
<dbReference type="PANTHER" id="PTHR48125:SF12">
    <property type="entry name" value="AT HOOK TRANSCRIPTION FACTOR FAMILY-RELATED"/>
    <property type="match status" value="1"/>
</dbReference>
<feature type="compositionally biased region" description="Polar residues" evidence="2">
    <location>
        <begin position="393"/>
        <end position="403"/>
    </location>
</feature>
<dbReference type="OrthoDB" id="367190at2759"/>
<feature type="compositionally biased region" description="Polar residues" evidence="2">
    <location>
        <begin position="436"/>
        <end position="449"/>
    </location>
</feature>
<feature type="compositionally biased region" description="Pro residues" evidence="2">
    <location>
        <begin position="493"/>
        <end position="510"/>
    </location>
</feature>
<feature type="region of interest" description="Disordered" evidence="2">
    <location>
        <begin position="376"/>
        <end position="606"/>
    </location>
</feature>
<keyword evidence="1" id="KW-0175">Coiled coil</keyword>
<sequence length="2522" mass="274529">MVADKIQLNTLKECLMFLLALHKDSGKQHRVASELYGRLSGKYNTVNQQHIESALTNFLGSVSKFHTKLCKNANAVNNGKQDPTAVLNALLECIPKFLAVTYFLRYNVDDKFSALGGGKWAGLQVGMSTILGGQLTTYLLAKPGSTHYGVIPGGFGRHELRRAYRYGRDMATDLTAICEKYDGQYFRDVFSTSVLRENSGTQGSNTANGLALVRTFCLIVGGEKDGGGTLITKLNEHFKDKQHRICWNNLKEHCEKLKSEFSKIFNDHRFSFTGFGGEPQHLEKEEFAKETAEWLRGNLDKVKDKLTKIKTDKAMTNTADYFNKYLFPYGFTFDKYNFEGQKRPYDVLSGDWANVINELRQKSEGLDRLKTILEGEVCPEDEDSEDEKKAEGAQNQGNGQTGRNLPPSPGGNSAVPVLPSGNDGATGPAGPPSPVLTVSATDQDTSVVKSATAPSPGAPGGSGPSGPPEYPQSPGSSSKGAVQVRQTAILPPVVQPPISPPSVPASPSPPGHTGSPGQGSSSDGSPSAKPAAPPGPTLTQPSGVSVPGAGLTAGQGAGSQGGGGAGQDGSQNGSQDVNQPTSQDTDHGSSSGPTPSAGSLIGYPIKPPKWSGPQIKSAPVQPPMYLTGQPVAHTALSNALPPPPIIKPAGQRDVSLTNTLGTVSLDDQLTTQLTDIICEIIKNEAVELSAAEIGNDLRMQMYSSELTGVPVSTSVQSAQEHSQKVRKASGFWEDSFAQQKQQNDDEDRRLKHDFQLKQKDAEAQRVQMLLQEVTEEVEHPKALPRDGRNHDALMNFDLDLRSSPPPFIMEKDDSPIVNAQDFDPSKMPPDPKSERPPGGFYVDIFIPRVTGESDYTSAELRHFNDLVKLEKPALNNELWIPADKYQVKAFDFTVSATDALAKEGFIPTCRNPWYVPDSSYVTDQPTPSPPQDSDLLPPPKTVREMLHWLVGLTQYGYIGIIEDHVEGILREYNNDVSDALEVTGDPYNLGATRVANTLTQACLYSATVLHNIRYNDSKDAPTTLNFSSEYSKFRYSSDPACLLCQLRDYVYVCYHQLAFLKSQCSRVQSEGGWQDCRYGHKVHNSPLQAFLTDTSKFKTHLFDPCDICHKSRVNMGFTKDYLAEKSQDGAYVSTILTPTCGGGLRLRTRLTTPLLHLQNRPLITFNRTLNKSDVEAAQDLVQKILDEVNGNPPANKNELDKAIETVENKLQERVSELAKWKEAANGVLEGTIQNSETVNTKLDPTQQKDPPEGTVIGQGLQKIEEAKTAVEGVNSGLQTVHSNLTTWNSAARGVLDKVVQKAQNVHGRLQPTGSEKIGKSIGEIDTARKGLVEANSKLDTQVKSLDKWITEAERIRAAAEKKAKEAYDKLKVNETLSQNVQKIVAANKTINEVYGKLDGHVGDLGKWKDQASTVLEGAIKQATEVHDNLLDKNTTLGNNIDGITSAKDLIIGANTKLAGHVSSLESWNKAAKEVITKAEGKCDEILKRVKTEQTAKGPIFTQAQILKGKGTELFKAATAAKKAVESEVLKALKAVVQMDKSLKMDLFNVKGKIKGGIESVIQTLEVEKLDEKVIKDLGILRGKIEGLSTNVETSKAGSGLVGTQLQTLASKKTELDNGAVKSIQNAENGLGQKFTDHIQSALNEKVRAVYTAIGKLGGKFNLDAVKKQKFEEIFNKIKEEVNKILNGDQPNRGLQGIANGLINSYANGFKNTFHTIVGGWAEGILGNNESGDKKKNIKQWLEQYVTERNGNGGQAVTLLKGGQRGFLWSQEIIKQIKNELQHQIDAGKGKVEIANASIQKTIDSVKQGCETFAEKLDQKLRDSGIGNLANQIFQGIAKGVREGTNYKAVIEPAIEAALLGLSATASQVANEIKSILLGTYRVNGKSIASELDSVIGYTKKLDGQLDQATQNVSTPPTPEAGTAQAVDKKLEVVRTMVNSTITDDFKEKVKKDLETAVRGLPTAVDAFNTEAQSQIKEAAKTAIDKAAGQISATSDIDVKSVMEQFSRVYSPIRDNLQDNLHSKVDDELPNGDGSNSATHVKLDAKKFGGYDSHVKQDSQGLTTGNLQGKNGDGQLPQAIGKIRDEGLSELTDIIDDSASPDRKIDNTTFTEPFNTIQKELEEIKKFVYGNGSFIEDGKDKGVKKHLANLKTMLNKGSFVNGGKGLDSIKTAIDGLQKGTYSPQPAAIEEAVQEIRKELGELRQKLKNNSKDDVIERLTDLNKAGLGKSAWNGKKLSGLGKIESELKKQNEILGKQPGIIDKAVSEIKYQLAVVGVKLRNVGNNDDILNPLQRFKRRIGKNAPEPGNLQKICNEIQKLQEGPFRTQPEEIRKAKEEIVKELTALQGELQGTQGEDVITTLQDLQNTGLSGNKWDKNAKENGKSLKNIQDALQGQQTALSNQPGEIGGGVQSITGELERLQKQLNTEVTERLQKLRDHGLNDGDTAWTSENKPLTGVQKITADIEAIKEKDVEDVKEKLKELCRAISNATVNCGASRHVLNNERIDDRIMKRCIDSLQLKIENT</sequence>
<name>A0A2H6KDE1_9APIC</name>
<protein>
    <submittedName>
        <fullName evidence="3">Extracellular matrix-binding ebh</fullName>
    </submittedName>
</protein>
<dbReference type="GeneID" id="39874788"/>
<feature type="region of interest" description="Disordered" evidence="2">
    <location>
        <begin position="917"/>
        <end position="937"/>
    </location>
</feature>
<feature type="compositionally biased region" description="Gly residues" evidence="2">
    <location>
        <begin position="551"/>
        <end position="567"/>
    </location>
</feature>
<gene>
    <name evidence="3" type="ORF">BOVATA_025110</name>
</gene>
<dbReference type="VEuPathDB" id="PiroplasmaDB:BOVATA_025110"/>
<evidence type="ECO:0000313" key="4">
    <source>
        <dbReference type="Proteomes" id="UP000236319"/>
    </source>
</evidence>
<accession>A0A2H6KDE1</accession>
<feature type="compositionally biased region" description="Low complexity" evidence="2">
    <location>
        <begin position="511"/>
        <end position="530"/>
    </location>
</feature>
<reference evidence="3 4" key="1">
    <citation type="journal article" date="2017" name="BMC Genomics">
        <title>Whole-genome assembly of Babesia ovata and comparative genomics between closely related pathogens.</title>
        <authorList>
            <person name="Yamagishi J."/>
            <person name="Asada M."/>
            <person name="Hakimi H."/>
            <person name="Tanaka T.Q."/>
            <person name="Sugimoto C."/>
            <person name="Kawazu S."/>
        </authorList>
    </citation>
    <scope>NUCLEOTIDE SEQUENCE [LARGE SCALE GENOMIC DNA]</scope>
    <source>
        <strain evidence="3 4">Miyake</strain>
    </source>
</reference>
<keyword evidence="4" id="KW-1185">Reference proteome</keyword>
<dbReference type="PANTHER" id="PTHR48125">
    <property type="entry name" value="LP07818P1"/>
    <property type="match status" value="1"/>
</dbReference>
<organism evidence="3 4">
    <name type="scientific">Babesia ovata</name>
    <dbReference type="NCBI Taxonomy" id="189622"/>
    <lineage>
        <taxon>Eukaryota</taxon>
        <taxon>Sar</taxon>
        <taxon>Alveolata</taxon>
        <taxon>Apicomplexa</taxon>
        <taxon>Aconoidasida</taxon>
        <taxon>Piroplasmida</taxon>
        <taxon>Babesiidae</taxon>
        <taxon>Babesia</taxon>
    </lineage>
</organism>
<dbReference type="Proteomes" id="UP000236319">
    <property type="component" value="Unassembled WGS sequence"/>
</dbReference>
<comment type="caution">
    <text evidence="3">The sequence shown here is derived from an EMBL/GenBank/DDBJ whole genome shotgun (WGS) entry which is preliminary data.</text>
</comment>
<dbReference type="EMBL" id="BDSA01000002">
    <property type="protein sequence ID" value="GBE61018.1"/>
    <property type="molecule type" value="Genomic_DNA"/>
</dbReference>